<organism evidence="11 12">
    <name type="scientific">Kalanchoe fedtschenkoi</name>
    <name type="common">Lavender scallops</name>
    <name type="synonym">South American air plant</name>
    <dbReference type="NCBI Taxonomy" id="63787"/>
    <lineage>
        <taxon>Eukaryota</taxon>
        <taxon>Viridiplantae</taxon>
        <taxon>Streptophyta</taxon>
        <taxon>Embryophyta</taxon>
        <taxon>Tracheophyta</taxon>
        <taxon>Spermatophyta</taxon>
        <taxon>Magnoliopsida</taxon>
        <taxon>eudicotyledons</taxon>
        <taxon>Gunneridae</taxon>
        <taxon>Pentapetalae</taxon>
        <taxon>Saxifragales</taxon>
        <taxon>Crassulaceae</taxon>
        <taxon>Kalanchoe</taxon>
    </lineage>
</organism>
<dbReference type="GO" id="GO:0006629">
    <property type="term" value="P:lipid metabolic process"/>
    <property type="evidence" value="ECO:0007669"/>
    <property type="project" value="UniProtKB-KW"/>
</dbReference>
<dbReference type="EnsemblPlants" id="Kaladp0063s0056.1.v1.1">
    <property type="protein sequence ID" value="Kaladp0063s0056.1.v1.1.CDS.1"/>
    <property type="gene ID" value="Kaladp0063s0056.v1.1"/>
</dbReference>
<feature type="transmembrane region" description="Helical" evidence="9">
    <location>
        <begin position="61"/>
        <end position="81"/>
    </location>
</feature>
<dbReference type="PANTHER" id="PTHR31595:SF46">
    <property type="entry name" value="ACYL-COA--STEROL O-ACYLTRANSFERASE 1"/>
    <property type="match status" value="1"/>
</dbReference>
<sequence length="352" mass="38914">MESHSETIRFIQTWLLVCISLTYCFVTGKLVPAGKLRFLLISPVVILFLLLPLRLTSANLGGSTAFFIAWLGNFKLMLFSFNKGPLSADPSISLPRFLAAASLPIKVTPKSDLATSSAKIVPIAHSARGYALRAALLAVVLKMYDYKDRLHPTAILFLYSLHLYFLLELILAVAGAAARAGLGLELEPQSNEPYLATSLSDFWGRRWNLAVTSILRPTVYEPVTNLLAGPIGREKAQLFAVLATFGVSAIMHELIMFYLNRLIPTGEMSAFFLLHGACVVAERAAARRMRGRWKVPRPVASCLTIWFVLSTAFWLFFPEFIRGKADIRGLEEYAAVGEFLKSMISGTPIQVI</sequence>
<comment type="subcellular location">
    <subcellularLocation>
        <location evidence="1">Membrane</location>
        <topology evidence="1">Multi-pass membrane protein</topology>
    </subcellularLocation>
</comment>
<keyword evidence="7 9" id="KW-0472">Membrane</keyword>
<keyword evidence="6" id="KW-0443">Lipid metabolism</keyword>
<evidence type="ECO:0000256" key="8">
    <source>
        <dbReference type="ARBA" id="ARBA00023315"/>
    </source>
</evidence>
<keyword evidence="8" id="KW-0012">Acyltransferase</keyword>
<dbReference type="GO" id="GO:0016020">
    <property type="term" value="C:membrane"/>
    <property type="evidence" value="ECO:0007669"/>
    <property type="project" value="UniProtKB-SubCell"/>
</dbReference>
<dbReference type="PANTHER" id="PTHR31595">
    <property type="entry name" value="LONG-CHAIN-ALCOHOL O-FATTY-ACYLTRANSFERASE 3-RELATED"/>
    <property type="match status" value="1"/>
</dbReference>
<keyword evidence="5 9" id="KW-1133">Transmembrane helix</keyword>
<dbReference type="Proteomes" id="UP000594263">
    <property type="component" value="Unplaced"/>
</dbReference>
<evidence type="ECO:0000256" key="5">
    <source>
        <dbReference type="ARBA" id="ARBA00022989"/>
    </source>
</evidence>
<comment type="similarity">
    <text evidence="2">Belongs to the wax synthase family.</text>
</comment>
<evidence type="ECO:0000259" key="10">
    <source>
        <dbReference type="Pfam" id="PF13813"/>
    </source>
</evidence>
<dbReference type="PIRSF" id="PIRSF037006">
    <property type="entry name" value="Wax_synthase"/>
    <property type="match status" value="1"/>
</dbReference>
<evidence type="ECO:0000256" key="4">
    <source>
        <dbReference type="ARBA" id="ARBA00022692"/>
    </source>
</evidence>
<keyword evidence="12" id="KW-1185">Reference proteome</keyword>
<evidence type="ECO:0000256" key="2">
    <source>
        <dbReference type="ARBA" id="ARBA00007282"/>
    </source>
</evidence>
<dbReference type="Gramene" id="Kaladp0063s0056.1.v1.1">
    <property type="protein sequence ID" value="Kaladp0063s0056.1.v1.1.CDS.1"/>
    <property type="gene ID" value="Kaladp0063s0056.v1.1"/>
</dbReference>
<feature type="transmembrane region" description="Helical" evidence="9">
    <location>
        <begin position="238"/>
        <end position="258"/>
    </location>
</feature>
<evidence type="ECO:0000313" key="12">
    <source>
        <dbReference type="Proteomes" id="UP000594263"/>
    </source>
</evidence>
<feature type="transmembrane region" description="Helical" evidence="9">
    <location>
        <begin position="12"/>
        <end position="31"/>
    </location>
</feature>
<dbReference type="InterPro" id="IPR017088">
    <property type="entry name" value="Wax_synthase_Magnoliopsida"/>
</dbReference>
<dbReference type="InterPro" id="IPR044851">
    <property type="entry name" value="Wax_synthase"/>
</dbReference>
<name>A0A7N0UG62_KALFE</name>
<keyword evidence="3" id="KW-0808">Transferase</keyword>
<feature type="domain" description="Wax synthase" evidence="10">
    <location>
        <begin position="187"/>
        <end position="272"/>
    </location>
</feature>
<accession>A0A7N0UG62</accession>
<dbReference type="AlphaFoldDB" id="A0A7N0UG62"/>
<protein>
    <recommendedName>
        <fullName evidence="10">Wax synthase domain-containing protein</fullName>
    </recommendedName>
</protein>
<dbReference type="InterPro" id="IPR032805">
    <property type="entry name" value="Wax_synthase_dom"/>
</dbReference>
<feature type="transmembrane region" description="Helical" evidence="9">
    <location>
        <begin position="298"/>
        <end position="317"/>
    </location>
</feature>
<evidence type="ECO:0000256" key="3">
    <source>
        <dbReference type="ARBA" id="ARBA00022679"/>
    </source>
</evidence>
<dbReference type="GO" id="GO:0008374">
    <property type="term" value="F:O-acyltransferase activity"/>
    <property type="evidence" value="ECO:0007669"/>
    <property type="project" value="InterPro"/>
</dbReference>
<proteinExistence type="inferred from homology"/>
<dbReference type="OMA" id="VCIMAEI"/>
<keyword evidence="4 9" id="KW-0812">Transmembrane</keyword>
<feature type="transmembrane region" description="Helical" evidence="9">
    <location>
        <begin position="38"/>
        <end position="55"/>
    </location>
</feature>
<evidence type="ECO:0000256" key="7">
    <source>
        <dbReference type="ARBA" id="ARBA00023136"/>
    </source>
</evidence>
<evidence type="ECO:0000256" key="1">
    <source>
        <dbReference type="ARBA" id="ARBA00004141"/>
    </source>
</evidence>
<evidence type="ECO:0000256" key="6">
    <source>
        <dbReference type="ARBA" id="ARBA00023098"/>
    </source>
</evidence>
<reference evidence="11" key="1">
    <citation type="submission" date="2021-01" db="UniProtKB">
        <authorList>
            <consortium name="EnsemblPlants"/>
        </authorList>
    </citation>
    <scope>IDENTIFICATION</scope>
</reference>
<evidence type="ECO:0000256" key="9">
    <source>
        <dbReference type="SAM" id="Phobius"/>
    </source>
</evidence>
<feature type="transmembrane region" description="Helical" evidence="9">
    <location>
        <begin position="156"/>
        <end position="178"/>
    </location>
</feature>
<dbReference type="Pfam" id="PF13813">
    <property type="entry name" value="MBOAT_2"/>
    <property type="match status" value="1"/>
</dbReference>
<evidence type="ECO:0000313" key="11">
    <source>
        <dbReference type="EnsemblPlants" id="Kaladp0063s0056.1.v1.1.CDS.1"/>
    </source>
</evidence>